<accession>A0ABU2CTW5</accession>
<feature type="region of interest" description="Disordered" evidence="1">
    <location>
        <begin position="2969"/>
        <end position="2990"/>
    </location>
</feature>
<dbReference type="NCBIfam" id="TIGR01643">
    <property type="entry name" value="YD_repeat_2x"/>
    <property type="match status" value="2"/>
</dbReference>
<sequence length="3050" mass="325054">MARRTTTGPVAVSTTLPVPGARWWARTATVAVTAAALVGVYLVPALPAAASSVDEQSEADRAAAAAAAAPPTSGKSDLGSGESDDEGGNWFTDLFDGGDSTEADPIPADAELAPEQHAVDPTVVTPAEPGERVRELTGKRTVNSRTFLLNDGQRQVEAAGEPLFYETAQDGLVEIDTTVAATGKAVAAAGAKGLSAKAGKAASSRGWSHANVANTARSWFGRSADRVVRAEDADGRGVTVGLPDADDGELSSPRVDGDTVTHEDVAALGGADLSYEVLPGRVKESITLSEAPDDAAPVEYTFTLSDLGELTPRLEEDGSIGFYGELDPEPAVMIPAGVMWDSREAETSEGGKLSAPDDQGASVSEDVTYELEPSGEGEWTLTVAPDMDWLTDEDRVWPVTVDPTIIISPTGNFSKDTMLLSEAPTTEYYASSRLSVGRTGGGVARAMLAFPQLEDVVPNGSTVTDADLGLYFDQAHTDWATRVPLEVREVTGAWESPTANWSNANGLEGGIAGYQRTFDNTHAQAEFSGDWPASGNTALTQYAYGRTYQFSYGNGDGTTDEFSVTPSLPEGGVWQIRVAHVPAEDRASAAKLQVTFPGGSTRTYNVDMTRGTATSGGVWSVVQSHTLNPGARVAVTDQGVQTGKVVIADAIRLIKGGTAIRTPGQIGKWHNYDVTQTVKKWATGSLANNGFMVRATDESVNGPLGGPRYEAGENVYGGETRNMPRLTVTYGQPGVVMDIPDTIHATGAELSWSTYKDPSSNAGDNLVEYQVHRSVSQTFAPSSSTLVAPVAPGTTEFVDTTAVPTPADATGDGKLYYYQVAVKRRDGSIVPSSTQIVRLPKAGHTTKVLVASGDTSLASGKPTQNWNTVQDITTQHWDLVGNASAVYGDTRTVMEWDDTAWDVPDGAVVTDASLRMWQETTETTRTNTDGSMVYPTLGQYQLRRATVDFDETTATWNDPDGAGPGTWNPGGTHTSAVQSTVSSVGEGPSRLAWDATAVTQAFVNNPSWHKSLIVRMADEAASQDRSLFASKEAENNGGLERSGPRLSVTYLSTAPEDTFYAPDTPERMNPGATYKVPVTVSNTTQTTWVAGAQELVASWTLPDGSVAPGSESTTTALPQDLSSGEVADMTATVVAPPVSDGNLRSDYSLSWEIANSTSAAQEKTTRQDAEAAGEDSAQAAASAQGLDTTATGDLAEQTEASTLAEAGIAALPAGKLKQNVAVEDPTSDQLGLESFYTYAGKNTGAGGTLMTNVAAGNAVWSYDAFSNPGRGLSTFARFSYNSQDTSDTVSGFGWSAQVAGPIRLGAPLEFHPNNGPREIMLPDGDGTTHVFRLNSTTGQWDAPAGVNYRLTQSAADVTCPGNQDYVADAWQLLRPDGTTFVFGCDGYLNEVIDKNGNTQQFTYAERQSNNQPRKFLQYVTDPTGRQTLTVDYWTKGQTGWRYVDETTGNLVDGSGKLTNSKIYDHVRSMTDVSGRKLEFYYTDKGLMGRMIDGAGATDDAGESIAKHFKFTYDADQGNKNAKLTEVTDPRGNTTRIGYYYQSEGDDPKDHWSVQTITDRLGGDTSFDYVPHATNDDWWNSTVTDAEGHATKYVSDDFGRPRSVTNAKSETVALTWDGDNNVRSLTEANGAVTAYCYDPKTGYPLWQRDAEQNDARGGAPAASECVPGETAEQAPPGAQVMEYQPWENGYVAQIARTTSPEGRKNQFTYDDKGNLLIVTDGKGIETATAGDYTTSYTYDDFGQLLTAKDANGNVTKYRGYTAVGYPEVSEDALGNVSRTTYSNDGRGLVTQVEDPLDGLVTQAYDAFGRPLTGTQRKSADETITTPAPVYDANDNVTVSTAPNGAVSTATYDKTDQVTKSTMPKDTSTGPERASVFTYDTVGNLETVTEPKGVATTGDASDFVTRYGYDSIYQQTSVTNADGDVISYSYDEVGNLVKTVDPKKNASADPDDFTSTTKYDLNHRPVSATDAAGNTSTTDYDADGLAVSSTDPDGNTSYVTYDVRGAQVETKTPHESVGGVVQYRTTKVEYDEVGNTTRVITPRGVATAEPDDFASRTEYDELNRPVKQFQPYDPADTRHNDANVYTETTYDAAGRVVKTSMPPSEDQTVRNDSTTEYFDNGWIKKSSDGWDISTAYEYDDLGAQTARTLTSADGSANRTMTWSYFPDGKLRTKADDGVPVGSHSVVTDNDTEGLVEPTGTWATASAAGEQGTNHRTHAAVSGASTDTFTWTLDVPADGTYSVAVTYPQVSGAASDAKFELTHGKDGDGQGGEVTEPAYTVNQTTGAGGWSDVGRVALRKGDPVMVTLKPSSTGVVVADAVRLVRDNSADTDTEAHAFAYSYDVNGNLTGINDTSSGARADDYQVAYTGLNQVASVKEALAGQETATTSYSYDVLGQPLTVAHPDQSSAYKYEDPRHLLTSVAVDDLNDTAAAKVTRYSYDNRGMRATETKANGNVVTNGYFLDGALKSLREEKSGGALVASHAYTYDNNGNKHTDVASKANADVAGAYLESTTTYSYDPAERLSESVKTGNGAKTETYVHDDNANVIEQSVGSTATTYSYDRNRLLTATADGATASYRYDPFGRQTSVVSAGLTISRTTYDGFDHIAESEKINESGALESTTYEYDPLDRTASKTADGKTTDYTYLGMSSEVLGEEVAGQLTKSYQYSPWGQRLSQITHQADAEAGVEAGESAYYGYNAHTDVETLTDDAGNSIATYGYTAYGNADESEYTGIDKPAAGSPEDAEPYNAYRYNSKRWDAGSGTYDMGFRDYAPGLNRFTTRDMYNGSLANLGLGSDPYTSNRYAFTAGNPINFIETDGHEPRPIHQGAAGPNTAGWVAPAPSVTNSKLQNILGDIYAKPGSTPAVGSGKAAEALIHELETGKPTKGRFHSVDAGELLRRISMLTEEDRKARVKGNALLTDRDLKIAQTEAQELWDALDRKVDSKNPVLQDLKDNPGKMESLRNAMTKVAEAPSMRATTGTAFTEDPHKGPRLSGQAKLPRLMGGLGVVGELLFVIDYGMMAGDAWNGDPSGGCADPLLANIVSSCQSPVPPA</sequence>
<feature type="domain" description="Golvesin/Xly CBD-like" evidence="2">
    <location>
        <begin position="518"/>
        <end position="654"/>
    </location>
</feature>
<dbReference type="PANTHER" id="PTHR32305:SF15">
    <property type="entry name" value="PROTEIN RHSA-RELATED"/>
    <property type="match status" value="1"/>
</dbReference>
<name>A0ABU2CTW5_9MICO</name>
<evidence type="ECO:0000259" key="2">
    <source>
        <dbReference type="Pfam" id="PF25275"/>
    </source>
</evidence>
<dbReference type="EMBL" id="JAVDYE010000001">
    <property type="protein sequence ID" value="MDR7384785.1"/>
    <property type="molecule type" value="Genomic_DNA"/>
</dbReference>
<dbReference type="Gene3D" id="2.180.10.10">
    <property type="entry name" value="RHS repeat-associated core"/>
    <property type="match status" value="5"/>
</dbReference>
<dbReference type="Proteomes" id="UP001183585">
    <property type="component" value="Unassembled WGS sequence"/>
</dbReference>
<feature type="region of interest" description="Disordered" evidence="1">
    <location>
        <begin position="344"/>
        <end position="363"/>
    </location>
</feature>
<proteinExistence type="predicted"/>
<feature type="region of interest" description="Disordered" evidence="1">
    <location>
        <begin position="1157"/>
        <end position="1185"/>
    </location>
</feature>
<evidence type="ECO:0000313" key="3">
    <source>
        <dbReference type="EMBL" id="MDR7384785.1"/>
    </source>
</evidence>
<dbReference type="RefSeq" id="WP_274993612.1">
    <property type="nucleotide sequence ID" value="NZ_JAJQQP010000005.1"/>
</dbReference>
<dbReference type="NCBIfam" id="TIGR03696">
    <property type="entry name" value="Rhs_assc_core"/>
    <property type="match status" value="1"/>
</dbReference>
<dbReference type="InterPro" id="IPR022385">
    <property type="entry name" value="Rhs_assc_core"/>
</dbReference>
<dbReference type="InterPro" id="IPR031325">
    <property type="entry name" value="RHS_repeat"/>
</dbReference>
<dbReference type="InterPro" id="IPR006530">
    <property type="entry name" value="YD"/>
</dbReference>
<dbReference type="InterPro" id="IPR033803">
    <property type="entry name" value="CBD-like_Golvesin-Xly"/>
</dbReference>
<evidence type="ECO:0000313" key="4">
    <source>
        <dbReference type="Proteomes" id="UP001183585"/>
    </source>
</evidence>
<feature type="compositionally biased region" description="Low complexity" evidence="1">
    <location>
        <begin position="1174"/>
        <end position="1185"/>
    </location>
</feature>
<dbReference type="Pfam" id="PF05593">
    <property type="entry name" value="RHS_repeat"/>
    <property type="match status" value="2"/>
</dbReference>
<feature type="region of interest" description="Disordered" evidence="1">
    <location>
        <begin position="61"/>
        <end position="92"/>
    </location>
</feature>
<feature type="region of interest" description="Disordered" evidence="1">
    <location>
        <begin position="238"/>
        <end position="257"/>
    </location>
</feature>
<dbReference type="NCBIfam" id="NF033679">
    <property type="entry name" value="DNRLRE_dom"/>
    <property type="match status" value="2"/>
</dbReference>
<feature type="compositionally biased region" description="Low complexity" evidence="1">
    <location>
        <begin position="62"/>
        <end position="81"/>
    </location>
</feature>
<dbReference type="PANTHER" id="PTHR32305">
    <property type="match status" value="1"/>
</dbReference>
<evidence type="ECO:0000256" key="1">
    <source>
        <dbReference type="SAM" id="MobiDB-lite"/>
    </source>
</evidence>
<feature type="domain" description="Golvesin/Xly CBD-like" evidence="2">
    <location>
        <begin position="2183"/>
        <end position="2322"/>
    </location>
</feature>
<feature type="region of interest" description="Disordered" evidence="1">
    <location>
        <begin position="1964"/>
        <end position="1989"/>
    </location>
</feature>
<organism evidence="3 4">
    <name type="scientific">Promicromonospora iranensis</name>
    <dbReference type="NCBI Taxonomy" id="1105144"/>
    <lineage>
        <taxon>Bacteria</taxon>
        <taxon>Bacillati</taxon>
        <taxon>Actinomycetota</taxon>
        <taxon>Actinomycetes</taxon>
        <taxon>Micrococcales</taxon>
        <taxon>Promicromonosporaceae</taxon>
        <taxon>Promicromonospora</taxon>
    </lineage>
</organism>
<dbReference type="InterPro" id="IPR050708">
    <property type="entry name" value="T6SS_VgrG/RHS"/>
</dbReference>
<protein>
    <submittedName>
        <fullName evidence="3">RHS repeat-associated protein</fullName>
    </submittedName>
</protein>
<dbReference type="Pfam" id="PF25275">
    <property type="entry name" value="Golvesin_C"/>
    <property type="match status" value="2"/>
</dbReference>
<gene>
    <name evidence="3" type="ORF">J2S48_004300</name>
</gene>
<keyword evidence="4" id="KW-1185">Reference proteome</keyword>
<comment type="caution">
    <text evidence="3">The sequence shown here is derived from an EMBL/GenBank/DDBJ whole genome shotgun (WGS) entry which is preliminary data.</text>
</comment>
<reference evidence="3 4" key="1">
    <citation type="submission" date="2023-07" db="EMBL/GenBank/DDBJ databases">
        <title>Sequencing the genomes of 1000 actinobacteria strains.</title>
        <authorList>
            <person name="Klenk H.-P."/>
        </authorList>
    </citation>
    <scope>NUCLEOTIDE SEQUENCE [LARGE SCALE GENOMIC DNA]</scope>
    <source>
        <strain evidence="3 4">DSM 45554</strain>
    </source>
</reference>